<keyword evidence="4" id="KW-1185">Reference proteome</keyword>
<evidence type="ECO:0000313" key="3">
    <source>
        <dbReference type="EMBL" id="MFD1055570.1"/>
    </source>
</evidence>
<dbReference type="NCBIfam" id="TIGR03083">
    <property type="entry name" value="maleylpyruvate isomerase family mycothiol-dependent enzyme"/>
    <property type="match status" value="1"/>
</dbReference>
<comment type="similarity">
    <text evidence="1">Belongs to the AHA1 family.</text>
</comment>
<dbReference type="SUPFAM" id="SSF55961">
    <property type="entry name" value="Bet v1-like"/>
    <property type="match status" value="1"/>
</dbReference>
<dbReference type="Pfam" id="PF08327">
    <property type="entry name" value="AHSA1"/>
    <property type="match status" value="1"/>
</dbReference>
<name>A0ABW3N2E4_9MICO</name>
<dbReference type="Proteomes" id="UP001597046">
    <property type="component" value="Unassembled WGS sequence"/>
</dbReference>
<dbReference type="InterPro" id="IPR017520">
    <property type="entry name" value="CHP03086"/>
</dbReference>
<dbReference type="InterPro" id="IPR023393">
    <property type="entry name" value="START-like_dom_sf"/>
</dbReference>
<organism evidence="3 4">
    <name type="scientific">Terrabacter terrigena</name>
    <dbReference type="NCBI Taxonomy" id="574718"/>
    <lineage>
        <taxon>Bacteria</taxon>
        <taxon>Bacillati</taxon>
        <taxon>Actinomycetota</taxon>
        <taxon>Actinomycetes</taxon>
        <taxon>Micrococcales</taxon>
        <taxon>Intrasporangiaceae</taxon>
        <taxon>Terrabacter</taxon>
    </lineage>
</organism>
<comment type="caution">
    <text evidence="3">The sequence shown here is derived from an EMBL/GenBank/DDBJ whole genome shotgun (WGS) entry which is preliminary data.</text>
</comment>
<dbReference type="InterPro" id="IPR034660">
    <property type="entry name" value="DinB/YfiT-like"/>
</dbReference>
<evidence type="ECO:0000256" key="1">
    <source>
        <dbReference type="ARBA" id="ARBA00006817"/>
    </source>
</evidence>
<dbReference type="InterPro" id="IPR013538">
    <property type="entry name" value="ASHA1/2-like_C"/>
</dbReference>
<dbReference type="RefSeq" id="WP_386053602.1">
    <property type="nucleotide sequence ID" value="NZ_JBHTKH010000009.1"/>
</dbReference>
<proteinExistence type="inferred from homology"/>
<reference evidence="4" key="1">
    <citation type="journal article" date="2019" name="Int. J. Syst. Evol. Microbiol.">
        <title>The Global Catalogue of Microorganisms (GCM) 10K type strain sequencing project: providing services to taxonomists for standard genome sequencing and annotation.</title>
        <authorList>
            <consortium name="The Broad Institute Genomics Platform"/>
            <consortium name="The Broad Institute Genome Sequencing Center for Infectious Disease"/>
            <person name="Wu L."/>
            <person name="Ma J."/>
        </authorList>
    </citation>
    <scope>NUCLEOTIDE SEQUENCE [LARGE SCALE GENOMIC DNA]</scope>
    <source>
        <strain evidence="4">CCUG 57508</strain>
    </source>
</reference>
<dbReference type="NCBIfam" id="TIGR03086">
    <property type="entry name" value="TIGR03086 family metal-binding protein"/>
    <property type="match status" value="1"/>
</dbReference>
<dbReference type="SUPFAM" id="SSF109854">
    <property type="entry name" value="DinB/YfiT-like putative metalloenzymes"/>
    <property type="match status" value="1"/>
</dbReference>
<protein>
    <submittedName>
        <fullName evidence="3">TIGR03086 family metal-binding protein</fullName>
    </submittedName>
</protein>
<dbReference type="EMBL" id="JBHTKH010000009">
    <property type="protein sequence ID" value="MFD1055570.1"/>
    <property type="molecule type" value="Genomic_DNA"/>
</dbReference>
<sequence>MSFTKTAHLPVTPDEAFALVTEPERLRRWQTVSAVVDLRAGGDYRWTVTPGHVAAGTFRELEPGRRVVFGWGWEGSDELPPDASTVTVTIEAAEGGSTVTLVHEGLSAEQAAMHAEGWNHYFDRLQRLAATGDAGRDDWSNVPAEMTPVTVAEAALAGLQPVLRALTDTDRSKQTPCDDFTCHELVEHLFASLEQLGAMAGTTVVNPEQGSLENRVSVMAAQAIDGWLSVDLEGTVPGPGGSEMPAAFAASILPVELALHGWDLAQASGQTLVLSDEVVAYLRTLAEGLVPAGRESGSFAAEVGAHDDASPLDRLAAFSGRTPLLAPSTI</sequence>
<accession>A0ABW3N2E4</accession>
<gene>
    <name evidence="3" type="ORF">ACFQ2V_14745</name>
</gene>
<dbReference type="CDD" id="cd07814">
    <property type="entry name" value="SRPBCC_CalC_Aha1-like"/>
    <property type="match status" value="1"/>
</dbReference>
<feature type="domain" description="Activator of Hsp90 ATPase homologue 1/2-like C-terminal" evidence="2">
    <location>
        <begin position="11"/>
        <end position="128"/>
    </location>
</feature>
<dbReference type="Gene3D" id="3.30.530.20">
    <property type="match status" value="1"/>
</dbReference>
<evidence type="ECO:0000313" key="4">
    <source>
        <dbReference type="Proteomes" id="UP001597046"/>
    </source>
</evidence>
<dbReference type="InterPro" id="IPR017517">
    <property type="entry name" value="Maleyloyr_isom"/>
</dbReference>
<evidence type="ECO:0000259" key="2">
    <source>
        <dbReference type="Pfam" id="PF08327"/>
    </source>
</evidence>